<comment type="caution">
    <text evidence="2">The sequence shown here is derived from an EMBL/GenBank/DDBJ whole genome shotgun (WGS) entry which is preliminary data.</text>
</comment>
<feature type="region of interest" description="Disordered" evidence="1">
    <location>
        <begin position="172"/>
        <end position="192"/>
    </location>
</feature>
<evidence type="ECO:0000256" key="1">
    <source>
        <dbReference type="SAM" id="MobiDB-lite"/>
    </source>
</evidence>
<protein>
    <submittedName>
        <fullName evidence="2">Uncharacterized protein</fullName>
    </submittedName>
</protein>
<keyword evidence="3" id="KW-1185">Reference proteome</keyword>
<evidence type="ECO:0000313" key="3">
    <source>
        <dbReference type="Proteomes" id="UP001210925"/>
    </source>
</evidence>
<dbReference type="EMBL" id="JADGKB010000015">
    <property type="protein sequence ID" value="KAJ3259844.1"/>
    <property type="molecule type" value="Genomic_DNA"/>
</dbReference>
<gene>
    <name evidence="2" type="ORF">HK103_001735</name>
</gene>
<name>A0AAD5Y516_9FUNG</name>
<dbReference type="Proteomes" id="UP001210925">
    <property type="component" value="Unassembled WGS sequence"/>
</dbReference>
<reference evidence="2" key="1">
    <citation type="submission" date="2020-05" db="EMBL/GenBank/DDBJ databases">
        <title>Phylogenomic resolution of chytrid fungi.</title>
        <authorList>
            <person name="Stajich J.E."/>
            <person name="Amses K."/>
            <person name="Simmons R."/>
            <person name="Seto K."/>
            <person name="Myers J."/>
            <person name="Bonds A."/>
            <person name="Quandt C.A."/>
            <person name="Barry K."/>
            <person name="Liu P."/>
            <person name="Grigoriev I."/>
            <person name="Longcore J.E."/>
            <person name="James T.Y."/>
        </authorList>
    </citation>
    <scope>NUCLEOTIDE SEQUENCE</scope>
    <source>
        <strain evidence="2">PLAUS21</strain>
    </source>
</reference>
<evidence type="ECO:0000313" key="2">
    <source>
        <dbReference type="EMBL" id="KAJ3259844.1"/>
    </source>
</evidence>
<sequence length="490" mass="54956">MNTISKNTTLVNLFQKEVKLDKTTEEKAHIRNKDTEKDIDQRNNSEISLYNDSNSLEYDNTRMNTIDTKAQGVGEKKKRITIVTPQNSTNNKDKGSAATLKCRIFSAFQRIPNPALFKVNSYYNNDICTLESKKPKIKARKDTNLESNQNKIAFIDVGNTFGLNKLSVTKTTKHTPKAIHPNKSYGKKRRGGTVGQILNSSNALAEKYQVVKSLYGIYNTAVPVNSFNNLLPEVTDVGDSKEQNILHLQTLDLNLPPENCPKKIVNSVNLLLHKTNTKSSLSLKEAKRPDTTHSITLQLQLPYDNSCKKLKLPAMKEPLVKSKTMPNLDSTNSKATMAEILSTILPPTLERADRIRKNIQKKKQAEGTKQTHAFLIAESAIANKKFENIQTIQLDLINPEKPGKSEFKAVESVKTKSDPVSKLPPLKSNHELVPQKTLNLIRPSTKGGNNTSPLPRKQNGKKQGIINSIFWETEYEDLNGEFIDIGPWNK</sequence>
<proteinExistence type="predicted"/>
<dbReference type="AlphaFoldDB" id="A0AAD5Y516"/>
<organism evidence="2 3">
    <name type="scientific">Boothiomyces macroporosus</name>
    <dbReference type="NCBI Taxonomy" id="261099"/>
    <lineage>
        <taxon>Eukaryota</taxon>
        <taxon>Fungi</taxon>
        <taxon>Fungi incertae sedis</taxon>
        <taxon>Chytridiomycota</taxon>
        <taxon>Chytridiomycota incertae sedis</taxon>
        <taxon>Chytridiomycetes</taxon>
        <taxon>Rhizophydiales</taxon>
        <taxon>Terramycetaceae</taxon>
        <taxon>Boothiomyces</taxon>
    </lineage>
</organism>
<accession>A0AAD5Y516</accession>